<gene>
    <name evidence="1" type="ORF">CEQ21_07390</name>
</gene>
<evidence type="ECO:0000313" key="1">
    <source>
        <dbReference type="EMBL" id="TRZ39377.1"/>
    </source>
</evidence>
<dbReference type="SUPFAM" id="SSF47598">
    <property type="entry name" value="Ribbon-helix-helix"/>
    <property type="match status" value="1"/>
</dbReference>
<reference evidence="1" key="1">
    <citation type="submission" date="2018-10" db="EMBL/GenBank/DDBJ databases">
        <title>FDA dAtabase for Regulatory Grade micrObial Sequences (FDA-ARGOS): Supporting development and validation of Infectious Disease Dx tests.</title>
        <authorList>
            <person name="Minogue T."/>
            <person name="Wolcott M."/>
            <person name="Wasieloski L."/>
            <person name="Aguilar W."/>
            <person name="Moore D."/>
            <person name="Tallon L.J."/>
            <person name="Sadzewicz L."/>
            <person name="Sengamalay N."/>
            <person name="Ott S."/>
            <person name="Godinez A."/>
            <person name="Nagaraj S."/>
            <person name="Vavikolanu K."/>
            <person name="Vyas G."/>
            <person name="Nadendla S."/>
            <person name="Aluvathingal J."/>
            <person name="Sichtig H."/>
        </authorList>
    </citation>
    <scope>NUCLEOTIDE SEQUENCE</scope>
    <source>
        <strain evidence="1">FDAARGOS_343</strain>
        <plasmid evidence="1">unnamed1</plasmid>
    </source>
</reference>
<comment type="caution">
    <text evidence="1">The sequence shown here is derived from an EMBL/GenBank/DDBJ whole genome shotgun (WGS) entry which is preliminary data.</text>
</comment>
<dbReference type="InterPro" id="IPR013321">
    <property type="entry name" value="Arc_rbn_hlx_hlx"/>
</dbReference>
<geneLocation type="plasmid" evidence="1">
    <name>unnamed1</name>
</geneLocation>
<organism evidence="1">
    <name type="scientific">Niallia circulans</name>
    <name type="common">Bacillus circulans</name>
    <dbReference type="NCBI Taxonomy" id="1397"/>
    <lineage>
        <taxon>Bacteria</taxon>
        <taxon>Bacillati</taxon>
        <taxon>Bacillota</taxon>
        <taxon>Bacilli</taxon>
        <taxon>Bacillales</taxon>
        <taxon>Bacillaceae</taxon>
        <taxon>Niallia</taxon>
    </lineage>
</organism>
<dbReference type="Gene3D" id="1.10.1220.10">
    <property type="entry name" value="Met repressor-like"/>
    <property type="match status" value="1"/>
</dbReference>
<dbReference type="AlphaFoldDB" id="A0A553SQW7"/>
<dbReference type="EMBL" id="RIBP01000002">
    <property type="protein sequence ID" value="TRZ39377.1"/>
    <property type="molecule type" value="Genomic_DNA"/>
</dbReference>
<accession>A0A553SQW7</accession>
<protein>
    <submittedName>
        <fullName evidence="1">Uncharacterized protein</fullName>
    </submittedName>
</protein>
<dbReference type="Proteomes" id="UP000319837">
    <property type="component" value="Plasmid unnamed1"/>
</dbReference>
<dbReference type="GO" id="GO:0006355">
    <property type="term" value="P:regulation of DNA-templated transcription"/>
    <property type="evidence" value="ECO:0007669"/>
    <property type="project" value="InterPro"/>
</dbReference>
<name>A0A553SQW7_NIACI</name>
<keyword evidence="1" id="KW-0614">Plasmid</keyword>
<dbReference type="InterPro" id="IPR010985">
    <property type="entry name" value="Ribbon_hlx_hlx"/>
</dbReference>
<dbReference type="RefSeq" id="WP_185762688.1">
    <property type="nucleotide sequence ID" value="NZ_CM017505.1"/>
</dbReference>
<sequence length="64" mass="7357">MEQKENKGPSKKPVKINEDLHYTLKLYVALKGNGLTISDIANEAIKEYINKNKDIQDILKKNKE</sequence>
<proteinExistence type="predicted"/>